<dbReference type="CDD" id="cd16914">
    <property type="entry name" value="EcfT"/>
    <property type="match status" value="1"/>
</dbReference>
<keyword evidence="5 6" id="KW-0472">Membrane</keyword>
<feature type="transmembrane region" description="Helical" evidence="6">
    <location>
        <begin position="91"/>
        <end position="108"/>
    </location>
</feature>
<accession>A0A1B1A6V1</accession>
<sequence length="196" mass="21832">MLDLYVDGRSALHRLGPGWKILGLAFSGTVLFAVDHVWLSILWLAISLTLYAVAGLPLWRAWRQIRPALWLFALIFVVQVLLHSWQLGLLVIIRFAVLLLLAGLLTLTTRSSDMIDGLEAGMRPLHRPGVRTESISLAISLTLRFIPVLTSVVREVREAQSARGLERSVFAIAIPSIIRTLRMSEEISDAIDARGF</sequence>
<evidence type="ECO:0000256" key="5">
    <source>
        <dbReference type="ARBA" id="ARBA00023136"/>
    </source>
</evidence>
<evidence type="ECO:0000256" key="4">
    <source>
        <dbReference type="ARBA" id="ARBA00022989"/>
    </source>
</evidence>
<organism evidence="7 8">
    <name type="scientific">Tritonibacter mobilis F1926</name>
    <dbReference type="NCBI Taxonomy" id="1265309"/>
    <lineage>
        <taxon>Bacteria</taxon>
        <taxon>Pseudomonadati</taxon>
        <taxon>Pseudomonadota</taxon>
        <taxon>Alphaproteobacteria</taxon>
        <taxon>Rhodobacterales</taxon>
        <taxon>Paracoccaceae</taxon>
        <taxon>Tritonibacter</taxon>
    </lineage>
</organism>
<dbReference type="PANTHER" id="PTHR33514">
    <property type="entry name" value="PROTEIN ABCI12, CHLOROPLASTIC"/>
    <property type="match status" value="1"/>
</dbReference>
<dbReference type="GeneID" id="28251356"/>
<dbReference type="InterPro" id="IPR003339">
    <property type="entry name" value="ABC/ECF_trnsptr_transmembrane"/>
</dbReference>
<keyword evidence="4 6" id="KW-1133">Transmembrane helix</keyword>
<dbReference type="OrthoDB" id="5868344at2"/>
<reference evidence="7 8" key="1">
    <citation type="journal article" date="2016" name="ISME J.">
        <title>Global occurrence and heterogeneity of the Roseobacter-clade species Ruegeria mobilis.</title>
        <authorList>
            <person name="Sonnenschein E."/>
            <person name="Gram L."/>
        </authorList>
    </citation>
    <scope>NUCLEOTIDE SEQUENCE [LARGE SCALE GENOMIC DNA]</scope>
    <source>
        <strain evidence="7 8">F1926</strain>
        <plasmid evidence="7 8">unnamed1</plasmid>
    </source>
</reference>
<gene>
    <name evidence="7" type="ORF">K529_015940</name>
</gene>
<evidence type="ECO:0000313" key="7">
    <source>
        <dbReference type="EMBL" id="ANP42270.1"/>
    </source>
</evidence>
<name>A0A1B1A6V1_9RHOB</name>
<evidence type="ECO:0000256" key="2">
    <source>
        <dbReference type="ARBA" id="ARBA00008564"/>
    </source>
</evidence>
<feature type="transmembrane region" description="Helical" evidence="6">
    <location>
        <begin position="68"/>
        <end position="85"/>
    </location>
</feature>
<evidence type="ECO:0000313" key="8">
    <source>
        <dbReference type="Proteomes" id="UP000013243"/>
    </source>
</evidence>
<dbReference type="EMBL" id="CP015231">
    <property type="protein sequence ID" value="ANP42270.1"/>
    <property type="molecule type" value="Genomic_DNA"/>
</dbReference>
<dbReference type="Proteomes" id="UP000013243">
    <property type="component" value="Plasmid unnamed1"/>
</dbReference>
<dbReference type="RefSeq" id="WP_005605882.1">
    <property type="nucleotide sequence ID" value="NZ_CP015231.1"/>
</dbReference>
<dbReference type="GO" id="GO:0005886">
    <property type="term" value="C:plasma membrane"/>
    <property type="evidence" value="ECO:0007669"/>
    <property type="project" value="UniProtKB-ARBA"/>
</dbReference>
<evidence type="ECO:0000256" key="6">
    <source>
        <dbReference type="SAM" id="Phobius"/>
    </source>
</evidence>
<protein>
    <submittedName>
        <fullName evidence="7">Cobalt ABC transporter permease</fullName>
    </submittedName>
</protein>
<dbReference type="Pfam" id="PF02361">
    <property type="entry name" value="CbiQ"/>
    <property type="match status" value="1"/>
</dbReference>
<dbReference type="AlphaFoldDB" id="A0A1B1A6V1"/>
<proteinExistence type="inferred from homology"/>
<geneLocation type="plasmid" evidence="7 8">
    <name>unnamed1</name>
</geneLocation>
<evidence type="ECO:0000256" key="1">
    <source>
        <dbReference type="ARBA" id="ARBA00004141"/>
    </source>
</evidence>
<dbReference type="KEGG" id="rmb:K529_015940"/>
<comment type="subcellular location">
    <subcellularLocation>
        <location evidence="1">Membrane</location>
        <topology evidence="1">Multi-pass membrane protein</topology>
    </subcellularLocation>
</comment>
<keyword evidence="7" id="KW-0614">Plasmid</keyword>
<comment type="similarity">
    <text evidence="2">Belongs to the CbiQ family.</text>
</comment>
<feature type="transmembrane region" description="Helical" evidence="6">
    <location>
        <begin position="37"/>
        <end position="56"/>
    </location>
</feature>
<evidence type="ECO:0000256" key="3">
    <source>
        <dbReference type="ARBA" id="ARBA00022692"/>
    </source>
</evidence>
<keyword evidence="3 6" id="KW-0812">Transmembrane</keyword>
<dbReference type="PANTHER" id="PTHR33514:SF13">
    <property type="entry name" value="PROTEIN ABCI12, CHLOROPLASTIC"/>
    <property type="match status" value="1"/>
</dbReference>